<evidence type="ECO:0000259" key="2">
    <source>
        <dbReference type="Pfam" id="PF01702"/>
    </source>
</evidence>
<dbReference type="GO" id="GO:0005737">
    <property type="term" value="C:cytoplasm"/>
    <property type="evidence" value="ECO:0007669"/>
    <property type="project" value="TreeGrafter"/>
</dbReference>
<dbReference type="STRING" id="45070.Lnau_0782"/>
<dbReference type="EMBL" id="LNYO01000013">
    <property type="protein sequence ID" value="KTD35798.1"/>
    <property type="molecule type" value="Genomic_DNA"/>
</dbReference>
<dbReference type="AlphaFoldDB" id="A0A0W0WUI0"/>
<sequence>MSPKKKNNFIPVLSSEAGACLTLANWQEIGVEGVAYYLDELLMKPGFALLNTIDDLRSYCGWPGTIIVNATRLKANSNGLYSVRSRFDGSTISITEDELFTLLLKLQPETVILPQRVTATYRNELSAKIPNIFSPVNETTGCYLVYDKQIPWSDFIQQLRNRVKKPSYLAGEFDCLQLDELINEGIELIESDKPASDAFAGQVYTAQGTIALLDSGMTKQHQVIDAECTCPTCEQKLTRAYFHHLLMQTPLLCQRFLIQHNAHYYQHRMQSLV</sequence>
<keyword evidence="4" id="KW-1185">Reference proteome</keyword>
<dbReference type="Pfam" id="PF01702">
    <property type="entry name" value="TGT"/>
    <property type="match status" value="1"/>
</dbReference>
<gene>
    <name evidence="3" type="primary">tgt_1</name>
    <name evidence="3" type="ORF">Lnau_0782</name>
</gene>
<dbReference type="InterPro" id="IPR002616">
    <property type="entry name" value="tRNA_ribo_trans-like"/>
</dbReference>
<keyword evidence="1" id="KW-0819">tRNA processing</keyword>
<dbReference type="NCBIfam" id="TIGR00449">
    <property type="entry name" value="tgt_general"/>
    <property type="match status" value="1"/>
</dbReference>
<dbReference type="InterPro" id="IPR036511">
    <property type="entry name" value="TGT-like_sf"/>
</dbReference>
<dbReference type="Proteomes" id="UP000054725">
    <property type="component" value="Unassembled WGS sequence"/>
</dbReference>
<evidence type="ECO:0000313" key="3">
    <source>
        <dbReference type="EMBL" id="KTD35798.1"/>
    </source>
</evidence>
<dbReference type="GO" id="GO:0016740">
    <property type="term" value="F:transferase activity"/>
    <property type="evidence" value="ECO:0007669"/>
    <property type="project" value="UniProtKB-KW"/>
</dbReference>
<dbReference type="PANTHER" id="PTHR46499">
    <property type="entry name" value="QUEUINE TRNA-RIBOSYLTRANSFERASE"/>
    <property type="match status" value="1"/>
</dbReference>
<dbReference type="InterPro" id="IPR050076">
    <property type="entry name" value="ArchSynthase1/Queuine_TRR"/>
</dbReference>
<dbReference type="SUPFAM" id="SSF51713">
    <property type="entry name" value="tRNA-guanine transglycosylase"/>
    <property type="match status" value="1"/>
</dbReference>
<organism evidence="3 4">
    <name type="scientific">Legionella nautarum</name>
    <dbReference type="NCBI Taxonomy" id="45070"/>
    <lineage>
        <taxon>Bacteria</taxon>
        <taxon>Pseudomonadati</taxon>
        <taxon>Pseudomonadota</taxon>
        <taxon>Gammaproteobacteria</taxon>
        <taxon>Legionellales</taxon>
        <taxon>Legionellaceae</taxon>
        <taxon>Legionella</taxon>
    </lineage>
</organism>
<keyword evidence="3" id="KW-0808">Transferase</keyword>
<dbReference type="OrthoDB" id="5647128at2"/>
<evidence type="ECO:0000256" key="1">
    <source>
        <dbReference type="ARBA" id="ARBA00022694"/>
    </source>
</evidence>
<evidence type="ECO:0000313" key="4">
    <source>
        <dbReference type="Proteomes" id="UP000054725"/>
    </source>
</evidence>
<accession>A0A0W0WUI0</accession>
<reference evidence="3 4" key="1">
    <citation type="submission" date="2015-11" db="EMBL/GenBank/DDBJ databases">
        <title>Genomic analysis of 38 Legionella species identifies large and diverse effector repertoires.</title>
        <authorList>
            <person name="Burstein D."/>
            <person name="Amaro F."/>
            <person name="Zusman T."/>
            <person name="Lifshitz Z."/>
            <person name="Cohen O."/>
            <person name="Gilbert J.A."/>
            <person name="Pupko T."/>
            <person name="Shuman H.A."/>
            <person name="Segal G."/>
        </authorList>
    </citation>
    <scope>NUCLEOTIDE SEQUENCE [LARGE SCALE GENOMIC DNA]</scope>
    <source>
        <strain evidence="3 4">ATCC 49506</strain>
    </source>
</reference>
<proteinExistence type="predicted"/>
<protein>
    <submittedName>
        <fullName evidence="3">Queuine tRNA-ribosyltransferase</fullName>
    </submittedName>
</protein>
<dbReference type="GO" id="GO:0002099">
    <property type="term" value="P:tRNA wobble guanine modification"/>
    <property type="evidence" value="ECO:0007669"/>
    <property type="project" value="TreeGrafter"/>
</dbReference>
<dbReference type="PANTHER" id="PTHR46499:SF1">
    <property type="entry name" value="QUEUINE TRNA-RIBOSYLTRANSFERASE"/>
    <property type="match status" value="1"/>
</dbReference>
<dbReference type="RefSeq" id="WP_058503841.1">
    <property type="nucleotide sequence ID" value="NZ_CAAAIF010000001.1"/>
</dbReference>
<dbReference type="Gene3D" id="3.20.20.105">
    <property type="entry name" value="Queuine tRNA-ribosyltransferase-like"/>
    <property type="match status" value="2"/>
</dbReference>
<dbReference type="PATRIC" id="fig|45070.6.peg.831"/>
<comment type="caution">
    <text evidence="3">The sequence shown here is derived from an EMBL/GenBank/DDBJ whole genome shotgun (WGS) entry which is preliminary data.</text>
</comment>
<feature type="domain" description="tRNA-guanine(15) transglycosylase-like" evidence="2">
    <location>
        <begin position="163"/>
        <end position="270"/>
    </location>
</feature>
<name>A0A0W0WUI0_9GAMM</name>